<dbReference type="Proteomes" id="UP000192276">
    <property type="component" value="Unassembled WGS sequence"/>
</dbReference>
<reference evidence="2" key="1">
    <citation type="submission" date="2016-04" db="EMBL/GenBank/DDBJ databases">
        <authorList>
            <person name="Chen L."/>
            <person name="Zhuang W."/>
            <person name="Wang G."/>
        </authorList>
    </citation>
    <scope>NUCLEOTIDE SEQUENCE [LARGE SCALE GENOMIC DNA]</scope>
    <source>
        <strain evidence="2">208</strain>
    </source>
</reference>
<gene>
    <name evidence="1" type="ORF">A4R26_18570</name>
</gene>
<dbReference type="STRING" id="550983.A4R26_18570"/>
<dbReference type="EMBL" id="LWBP01000134">
    <property type="protein sequence ID" value="OQP61573.1"/>
    <property type="molecule type" value="Genomic_DNA"/>
</dbReference>
<accession>A0A1V9FTA1</accession>
<dbReference type="RefSeq" id="WP_081164075.1">
    <property type="nucleotide sequence ID" value="NZ_LWBP01000134.1"/>
</dbReference>
<name>A0A1V9FTA1_9BACT</name>
<sequence length="114" mass="12810">MIKEELICAPVSATEEETWAAAEGIARIAGSNSPFRHSLNIISNNGHYIKEMIRSIKTGWAHDHKPTTVIPEITLCGKWLQRTGFNPDDRIWVLPLSELLIVIPQKPKTVPKSR</sequence>
<keyword evidence="2" id="KW-1185">Reference proteome</keyword>
<dbReference type="AlphaFoldDB" id="A0A1V9FTA1"/>
<evidence type="ECO:0000313" key="1">
    <source>
        <dbReference type="EMBL" id="OQP61573.1"/>
    </source>
</evidence>
<dbReference type="OrthoDB" id="680938at2"/>
<comment type="caution">
    <text evidence="1">The sequence shown here is derived from an EMBL/GenBank/DDBJ whole genome shotgun (WGS) entry which is preliminary data.</text>
</comment>
<evidence type="ECO:0000313" key="2">
    <source>
        <dbReference type="Proteomes" id="UP000192276"/>
    </source>
</evidence>
<evidence type="ECO:0008006" key="3">
    <source>
        <dbReference type="Google" id="ProtNLM"/>
    </source>
</evidence>
<organism evidence="1 2">
    <name type="scientific">Niastella populi</name>
    <dbReference type="NCBI Taxonomy" id="550983"/>
    <lineage>
        <taxon>Bacteria</taxon>
        <taxon>Pseudomonadati</taxon>
        <taxon>Bacteroidota</taxon>
        <taxon>Chitinophagia</taxon>
        <taxon>Chitinophagales</taxon>
        <taxon>Chitinophagaceae</taxon>
        <taxon>Niastella</taxon>
    </lineage>
</organism>
<protein>
    <recommendedName>
        <fullName evidence="3">Toxin SymE-like domain-containing protein</fullName>
    </recommendedName>
</protein>
<proteinExistence type="predicted"/>